<feature type="region of interest" description="Disordered" evidence="1">
    <location>
        <begin position="1"/>
        <end position="186"/>
    </location>
</feature>
<feature type="compositionally biased region" description="Basic residues" evidence="1">
    <location>
        <begin position="1"/>
        <end position="13"/>
    </location>
</feature>
<evidence type="ECO:0000256" key="1">
    <source>
        <dbReference type="SAM" id="MobiDB-lite"/>
    </source>
</evidence>
<feature type="compositionally biased region" description="Acidic residues" evidence="1">
    <location>
        <begin position="50"/>
        <end position="73"/>
    </location>
</feature>
<dbReference type="PANTHER" id="PTHR12933:SF0">
    <property type="entry name" value="U3 SMALL NUCLEOLAR RNA-ASSOCIATED PROTEIN 25 HOMOLOG"/>
    <property type="match status" value="1"/>
</dbReference>
<dbReference type="InterPro" id="IPR010678">
    <property type="entry name" value="UTP25"/>
</dbReference>
<keyword evidence="3" id="KW-1185">Reference proteome</keyword>
<evidence type="ECO:0000313" key="3">
    <source>
        <dbReference type="Proteomes" id="UP000823775"/>
    </source>
</evidence>
<protein>
    <submittedName>
        <fullName evidence="2">Uncharacterized protein</fullName>
    </submittedName>
</protein>
<comment type="caution">
    <text evidence="2">The sequence shown here is derived from an EMBL/GenBank/DDBJ whole genome shotgun (WGS) entry which is preliminary data.</text>
</comment>
<gene>
    <name evidence="2" type="ORF">HAX54_036740</name>
</gene>
<organism evidence="2 3">
    <name type="scientific">Datura stramonium</name>
    <name type="common">Jimsonweed</name>
    <name type="synonym">Common thornapple</name>
    <dbReference type="NCBI Taxonomy" id="4076"/>
    <lineage>
        <taxon>Eukaryota</taxon>
        <taxon>Viridiplantae</taxon>
        <taxon>Streptophyta</taxon>
        <taxon>Embryophyta</taxon>
        <taxon>Tracheophyta</taxon>
        <taxon>Spermatophyta</taxon>
        <taxon>Magnoliopsida</taxon>
        <taxon>eudicotyledons</taxon>
        <taxon>Gunneridae</taxon>
        <taxon>Pentapetalae</taxon>
        <taxon>asterids</taxon>
        <taxon>lamiids</taxon>
        <taxon>Solanales</taxon>
        <taxon>Solanaceae</taxon>
        <taxon>Solanoideae</taxon>
        <taxon>Datureae</taxon>
        <taxon>Datura</taxon>
    </lineage>
</organism>
<dbReference type="EMBL" id="JACEIK010004890">
    <property type="protein sequence ID" value="MCD9646683.1"/>
    <property type="molecule type" value="Genomic_DNA"/>
</dbReference>
<name>A0ABS8VI48_DATST</name>
<reference evidence="2 3" key="1">
    <citation type="journal article" date="2021" name="BMC Genomics">
        <title>Datura genome reveals duplications of psychoactive alkaloid biosynthetic genes and high mutation rate following tissue culture.</title>
        <authorList>
            <person name="Rajewski A."/>
            <person name="Carter-House D."/>
            <person name="Stajich J."/>
            <person name="Litt A."/>
        </authorList>
    </citation>
    <scope>NUCLEOTIDE SEQUENCE [LARGE SCALE GENOMIC DNA]</scope>
    <source>
        <strain evidence="2">AR-01</strain>
    </source>
</reference>
<feature type="compositionally biased region" description="Acidic residues" evidence="1">
    <location>
        <begin position="96"/>
        <end position="107"/>
    </location>
</feature>
<evidence type="ECO:0000313" key="2">
    <source>
        <dbReference type="EMBL" id="MCD9646683.1"/>
    </source>
</evidence>
<sequence length="271" mass="30687">MGNQRFGRKRGMKRRLEQNSSVKNHNMKKNRRHGREEKFNRSPSPNASDDSGEENSEIASEEEMEAQKEEEEVMDYKEPTMYDSLLESLRTKQEEYNTDSEENGDDVEQGHGASDDNNEGSDSEASRLSEPGASLHGGGLGNPMGRIGGIETDDDDSEASGSDEEQELRVNGQPTRGACASTSSFHSHLDHKLPKEEVDKLEKKKWTYKWVVAMSNYKWRGTGECFLKELDNFLFHGLKPTLYNHWLGIYEKSGGADFDSSNQRLFFSICK</sequence>
<dbReference type="PANTHER" id="PTHR12933">
    <property type="entry name" value="ORF PROTEIN-RELATED"/>
    <property type="match status" value="1"/>
</dbReference>
<feature type="compositionally biased region" description="Acidic residues" evidence="1">
    <location>
        <begin position="151"/>
        <end position="166"/>
    </location>
</feature>
<proteinExistence type="predicted"/>
<feature type="compositionally biased region" description="Gly residues" evidence="1">
    <location>
        <begin position="135"/>
        <end position="148"/>
    </location>
</feature>
<dbReference type="Proteomes" id="UP000823775">
    <property type="component" value="Unassembled WGS sequence"/>
</dbReference>
<accession>A0ABS8VI48</accession>